<keyword evidence="4 5" id="KW-0472">Membrane</keyword>
<reference evidence="7" key="1">
    <citation type="submission" date="2020-01" db="EMBL/GenBank/DDBJ databases">
        <title>Draft genome sequence of the Termite Coptotermes fromosanus.</title>
        <authorList>
            <person name="Itakura S."/>
            <person name="Yosikawa Y."/>
            <person name="Umezawa K."/>
        </authorList>
    </citation>
    <scope>NUCLEOTIDE SEQUENCE [LARGE SCALE GENOMIC DNA]</scope>
</reference>
<evidence type="ECO:0000256" key="1">
    <source>
        <dbReference type="ARBA" id="ARBA00004141"/>
    </source>
</evidence>
<feature type="transmembrane region" description="Helical" evidence="5">
    <location>
        <begin position="20"/>
        <end position="45"/>
    </location>
</feature>
<evidence type="ECO:0000256" key="3">
    <source>
        <dbReference type="ARBA" id="ARBA00022989"/>
    </source>
</evidence>
<dbReference type="PANTHER" id="PTHR10671">
    <property type="entry name" value="EPITHELIAL MEMBRANE PROTEIN-RELATED"/>
    <property type="match status" value="1"/>
</dbReference>
<evidence type="ECO:0000313" key="7">
    <source>
        <dbReference type="Proteomes" id="UP000502823"/>
    </source>
</evidence>
<gene>
    <name evidence="6" type="ORF">Cfor_04842</name>
</gene>
<dbReference type="FunCoup" id="A0A6L2PGL0">
    <property type="interactions" value="79"/>
</dbReference>
<evidence type="ECO:0000313" key="6">
    <source>
        <dbReference type="EMBL" id="GFG31701.1"/>
    </source>
</evidence>
<dbReference type="InterPro" id="IPR004031">
    <property type="entry name" value="PMP22/EMP/MP20/Claudin"/>
</dbReference>
<evidence type="ECO:0000256" key="4">
    <source>
        <dbReference type="ARBA" id="ARBA00023136"/>
    </source>
</evidence>
<sequence length="265" mass="29958">MGSKREEELNRKLMIERRVLFACTVMIGLSVILWVAAISTDWWFIVSGGPNGIYVNETKRFFLHSNSGLWRICRTSYANTTLGGGANIASHAFMTSGDTTVNVTTQITIYKICRVHDMFPMDSKIRNDPSIDKHILNYNRSEASFSIISLMLMILGFIFSVYTFRNPRYMFKRLAGGIHFLACACVLAVIEVLISSIDYEKKHLPFTFPRGATYSYGISIVLAWLVFIMLLVSGCAFMIYSRKRKGNKAPNEEIAMADEPTIIGR</sequence>
<feature type="transmembrane region" description="Helical" evidence="5">
    <location>
        <begin position="214"/>
        <end position="240"/>
    </location>
</feature>
<evidence type="ECO:0000256" key="5">
    <source>
        <dbReference type="SAM" id="Phobius"/>
    </source>
</evidence>
<accession>A0A6L2PGL0</accession>
<evidence type="ECO:0000256" key="2">
    <source>
        <dbReference type="ARBA" id="ARBA00022692"/>
    </source>
</evidence>
<dbReference type="FunFam" id="1.20.140.150:FF:000054">
    <property type="entry name" value="Protein CBG14510"/>
    <property type="match status" value="1"/>
</dbReference>
<dbReference type="GO" id="GO:0005886">
    <property type="term" value="C:plasma membrane"/>
    <property type="evidence" value="ECO:0007669"/>
    <property type="project" value="TreeGrafter"/>
</dbReference>
<dbReference type="OrthoDB" id="5917530at2759"/>
<protein>
    <submittedName>
        <fullName evidence="6">Uncharacterized protein</fullName>
    </submittedName>
</protein>
<dbReference type="EMBL" id="BLKM01010978">
    <property type="protein sequence ID" value="GFG31701.1"/>
    <property type="molecule type" value="Genomic_DNA"/>
</dbReference>
<organism evidence="6 7">
    <name type="scientific">Coptotermes formosanus</name>
    <name type="common">Formosan subterranean termite</name>
    <dbReference type="NCBI Taxonomy" id="36987"/>
    <lineage>
        <taxon>Eukaryota</taxon>
        <taxon>Metazoa</taxon>
        <taxon>Ecdysozoa</taxon>
        <taxon>Arthropoda</taxon>
        <taxon>Hexapoda</taxon>
        <taxon>Insecta</taxon>
        <taxon>Pterygota</taxon>
        <taxon>Neoptera</taxon>
        <taxon>Polyneoptera</taxon>
        <taxon>Dictyoptera</taxon>
        <taxon>Blattodea</taxon>
        <taxon>Blattoidea</taxon>
        <taxon>Termitoidae</taxon>
        <taxon>Rhinotermitidae</taxon>
        <taxon>Coptotermes</taxon>
    </lineage>
</organism>
<dbReference type="AlphaFoldDB" id="A0A6L2PGL0"/>
<dbReference type="PANTHER" id="PTHR10671:SF110">
    <property type="entry name" value="FI18012P1"/>
    <property type="match status" value="1"/>
</dbReference>
<dbReference type="Pfam" id="PF13903">
    <property type="entry name" value="Claudin_2"/>
    <property type="match status" value="1"/>
</dbReference>
<keyword evidence="2 5" id="KW-0812">Transmembrane</keyword>
<comment type="subcellular location">
    <subcellularLocation>
        <location evidence="1">Membrane</location>
        <topology evidence="1">Multi-pass membrane protein</topology>
    </subcellularLocation>
</comment>
<dbReference type="InParanoid" id="A0A6L2PGL0"/>
<dbReference type="Gene3D" id="1.20.140.150">
    <property type="match status" value="1"/>
</dbReference>
<keyword evidence="3 5" id="KW-1133">Transmembrane helix</keyword>
<proteinExistence type="predicted"/>
<feature type="transmembrane region" description="Helical" evidence="5">
    <location>
        <begin position="143"/>
        <end position="162"/>
    </location>
</feature>
<keyword evidence="7" id="KW-1185">Reference proteome</keyword>
<comment type="caution">
    <text evidence="6">The sequence shown here is derived from an EMBL/GenBank/DDBJ whole genome shotgun (WGS) entry which is preliminary data.</text>
</comment>
<name>A0A6L2PGL0_COPFO</name>
<dbReference type="Proteomes" id="UP000502823">
    <property type="component" value="Unassembled WGS sequence"/>
</dbReference>
<feature type="transmembrane region" description="Helical" evidence="5">
    <location>
        <begin position="174"/>
        <end position="194"/>
    </location>
</feature>
<dbReference type="InterPro" id="IPR050579">
    <property type="entry name" value="PMP-22/EMP/MP20-like"/>
</dbReference>